<dbReference type="PANTHER" id="PTHR23055">
    <property type="entry name" value="CALCIUM BINDING PROTEINS"/>
    <property type="match status" value="1"/>
</dbReference>
<dbReference type="Gene3D" id="1.10.238.10">
    <property type="entry name" value="EF-hand"/>
    <property type="match status" value="2"/>
</dbReference>
<dbReference type="AlphaFoldDB" id="A0A0V0QXS7"/>
<name>A0A0V0QXS7_PSEPJ</name>
<dbReference type="Pfam" id="PF13202">
    <property type="entry name" value="EF-hand_5"/>
    <property type="match status" value="1"/>
</dbReference>
<evidence type="ECO:0000313" key="5">
    <source>
        <dbReference type="EMBL" id="KRX06696.1"/>
    </source>
</evidence>
<keyword evidence="1" id="KW-0479">Metal-binding</keyword>
<dbReference type="SUPFAM" id="SSF47473">
    <property type="entry name" value="EF-hand"/>
    <property type="match status" value="2"/>
</dbReference>
<protein>
    <recommendedName>
        <fullName evidence="4">EF-hand domain-containing protein</fullName>
    </recommendedName>
</protein>
<gene>
    <name evidence="5" type="ORF">PPERSA_09098</name>
</gene>
<comment type="caution">
    <text evidence="5">The sequence shown here is derived from an EMBL/GenBank/DDBJ whole genome shotgun (WGS) entry which is preliminary data.</text>
</comment>
<dbReference type="GO" id="GO:0005509">
    <property type="term" value="F:calcium ion binding"/>
    <property type="evidence" value="ECO:0007669"/>
    <property type="project" value="InterPro"/>
</dbReference>
<dbReference type="OMA" id="KYLCVNE"/>
<dbReference type="OrthoDB" id="311768at2759"/>
<dbReference type="InterPro" id="IPR018247">
    <property type="entry name" value="EF_Hand_1_Ca_BS"/>
</dbReference>
<keyword evidence="3" id="KW-0106">Calcium</keyword>
<dbReference type="InParanoid" id="A0A0V0QXS7"/>
<dbReference type="PROSITE" id="PS00018">
    <property type="entry name" value="EF_HAND_1"/>
    <property type="match status" value="4"/>
</dbReference>
<dbReference type="InterPro" id="IPR011992">
    <property type="entry name" value="EF-hand-dom_pair"/>
</dbReference>
<organism evidence="5 6">
    <name type="scientific">Pseudocohnilembus persalinus</name>
    <name type="common">Ciliate</name>
    <dbReference type="NCBI Taxonomy" id="266149"/>
    <lineage>
        <taxon>Eukaryota</taxon>
        <taxon>Sar</taxon>
        <taxon>Alveolata</taxon>
        <taxon>Ciliophora</taxon>
        <taxon>Intramacronucleata</taxon>
        <taxon>Oligohymenophorea</taxon>
        <taxon>Scuticociliatia</taxon>
        <taxon>Philasterida</taxon>
        <taxon>Pseudocohnilembidae</taxon>
        <taxon>Pseudocohnilembus</taxon>
    </lineage>
</organism>
<sequence length="368" mass="43760">MDDVNDVCAYINEYYYAITDFDQNQFEEIFNQFFEQYTEEVFQKMKNNKNQTVDIYEVLALMSLVNADEYERKLEFLFQLFDTDQSQYLEITEFILTAQAVIKALTKIVGIEPPTLTQIKDYVQGGLFFEADKNDDKQISLDEFINLVKGSWQLTDWFQIHANIQTYEHVIRKSDESYYFFQKLFKEITDSDEIDSKIFEDLSGKIAKQGYDQLIKAWSAFDGCDQTQENRINSDNLKFLIYAYEREKPSKVRVLRDLEEMDADGNGYINRREWLNYLCTNPKNSAIMSFRSNLRQKFEIYDKDNSGYLDKQELFEVIKDNLQDLTKLYMMKGGWEYENYLQMINDLAEEIIKDLGNKINFKQIQIQI</sequence>
<dbReference type="Pfam" id="PF13405">
    <property type="entry name" value="EF-hand_6"/>
    <property type="match status" value="1"/>
</dbReference>
<feature type="domain" description="EF-hand" evidence="4">
    <location>
        <begin position="69"/>
        <end position="104"/>
    </location>
</feature>
<proteinExistence type="predicted"/>
<reference evidence="5 6" key="1">
    <citation type="journal article" date="2015" name="Sci. Rep.">
        <title>Genome of the facultative scuticociliatosis pathogen Pseudocohnilembus persalinus provides insight into its virulence through horizontal gene transfer.</title>
        <authorList>
            <person name="Xiong J."/>
            <person name="Wang G."/>
            <person name="Cheng J."/>
            <person name="Tian M."/>
            <person name="Pan X."/>
            <person name="Warren A."/>
            <person name="Jiang C."/>
            <person name="Yuan D."/>
            <person name="Miao W."/>
        </authorList>
    </citation>
    <scope>NUCLEOTIDE SEQUENCE [LARGE SCALE GENOMIC DNA]</scope>
    <source>
        <strain evidence="5">36N120E</strain>
    </source>
</reference>
<dbReference type="Proteomes" id="UP000054937">
    <property type="component" value="Unassembled WGS sequence"/>
</dbReference>
<evidence type="ECO:0000256" key="1">
    <source>
        <dbReference type="ARBA" id="ARBA00022723"/>
    </source>
</evidence>
<dbReference type="InterPro" id="IPR002048">
    <property type="entry name" value="EF_hand_dom"/>
</dbReference>
<dbReference type="InterPro" id="IPR028846">
    <property type="entry name" value="Recoverin"/>
</dbReference>
<dbReference type="EMBL" id="LDAU01000092">
    <property type="protein sequence ID" value="KRX06696.1"/>
    <property type="molecule type" value="Genomic_DNA"/>
</dbReference>
<evidence type="ECO:0000256" key="2">
    <source>
        <dbReference type="ARBA" id="ARBA00022737"/>
    </source>
</evidence>
<keyword evidence="2" id="KW-0677">Repeat</keyword>
<dbReference type="SMART" id="SM00054">
    <property type="entry name" value="EFh"/>
    <property type="match status" value="5"/>
</dbReference>
<evidence type="ECO:0000313" key="6">
    <source>
        <dbReference type="Proteomes" id="UP000054937"/>
    </source>
</evidence>
<feature type="domain" description="EF-hand" evidence="4">
    <location>
        <begin position="249"/>
        <end position="284"/>
    </location>
</feature>
<evidence type="ECO:0000259" key="4">
    <source>
        <dbReference type="PROSITE" id="PS50222"/>
    </source>
</evidence>
<dbReference type="PROSITE" id="PS50222">
    <property type="entry name" value="EF_HAND_2"/>
    <property type="match status" value="3"/>
</dbReference>
<accession>A0A0V0QXS7</accession>
<evidence type="ECO:0000256" key="3">
    <source>
        <dbReference type="ARBA" id="ARBA00022837"/>
    </source>
</evidence>
<keyword evidence="6" id="KW-1185">Reference proteome</keyword>
<feature type="domain" description="EF-hand" evidence="4">
    <location>
        <begin position="289"/>
        <end position="324"/>
    </location>
</feature>